<dbReference type="NCBIfam" id="TIGR03370">
    <property type="entry name" value="VPLPA-CTERM"/>
    <property type="match status" value="1"/>
</dbReference>
<sequence length="260" mass="27095">MMALGSGAAHAAYVPTVTTTGNNFTMLGGTGLLTGGNNDTTFTWDETLRTALVTDGTYNATLSSPTPFFGKIWTAKNVNIYGPGTYVFDSTALPGNPTPGTGTASQMYTLTIPTGYIGAHMLFDWSTSSDIDVVNLWKLNDSWDATGGDPVGSTTSPDPFCAAPLTTAGCNTVPNPFSNTRYTVWDMVSVDTPASTISTAGGSTTAPDETNLYHGTKMIDGPFVGQSANFNVNVPVPAAVWLLGSGLLGLVGVARRRKKA</sequence>
<dbReference type="EMBL" id="MFTC01000029">
    <property type="protein sequence ID" value="OGI51945.1"/>
    <property type="molecule type" value="Genomic_DNA"/>
</dbReference>
<gene>
    <name evidence="2" type="ORF">A3A87_08920</name>
</gene>
<dbReference type="STRING" id="1817768.A3A87_08920"/>
<dbReference type="Proteomes" id="UP000179037">
    <property type="component" value="Unassembled WGS sequence"/>
</dbReference>
<accession>A0A1F6U3J3</accession>
<evidence type="ECO:0008006" key="4">
    <source>
        <dbReference type="Google" id="ProtNLM"/>
    </source>
</evidence>
<name>A0A1F6U3J3_9PROT</name>
<reference evidence="2 3" key="1">
    <citation type="journal article" date="2016" name="Nat. Commun.">
        <title>Thousands of microbial genomes shed light on interconnected biogeochemical processes in an aquifer system.</title>
        <authorList>
            <person name="Anantharaman K."/>
            <person name="Brown C.T."/>
            <person name="Hug L.A."/>
            <person name="Sharon I."/>
            <person name="Castelle C.J."/>
            <person name="Probst A.J."/>
            <person name="Thomas B.C."/>
            <person name="Singh A."/>
            <person name="Wilkins M.J."/>
            <person name="Karaoz U."/>
            <person name="Brodie E.L."/>
            <person name="Williams K.H."/>
            <person name="Hubbard S.S."/>
            <person name="Banfield J.F."/>
        </authorList>
    </citation>
    <scope>NUCLEOTIDE SEQUENCE [LARGE SCALE GENOMIC DNA]</scope>
</reference>
<evidence type="ECO:0000313" key="2">
    <source>
        <dbReference type="EMBL" id="OGI51945.1"/>
    </source>
</evidence>
<protein>
    <recommendedName>
        <fullName evidence="4">PEP-CTERM protein-sorting domain-containing protein</fullName>
    </recommendedName>
</protein>
<feature type="transmembrane region" description="Helical" evidence="1">
    <location>
        <begin position="234"/>
        <end position="254"/>
    </location>
</feature>
<dbReference type="AlphaFoldDB" id="A0A1F6U3J3"/>
<proteinExistence type="predicted"/>
<keyword evidence="1" id="KW-0812">Transmembrane</keyword>
<dbReference type="InterPro" id="IPR022472">
    <property type="entry name" value="VPLPA-CTERM"/>
</dbReference>
<keyword evidence="1" id="KW-0472">Membrane</keyword>
<keyword evidence="1" id="KW-1133">Transmembrane helix</keyword>
<evidence type="ECO:0000256" key="1">
    <source>
        <dbReference type="SAM" id="Phobius"/>
    </source>
</evidence>
<evidence type="ECO:0000313" key="3">
    <source>
        <dbReference type="Proteomes" id="UP000179037"/>
    </source>
</evidence>
<comment type="caution">
    <text evidence="2">The sequence shown here is derived from an EMBL/GenBank/DDBJ whole genome shotgun (WGS) entry which is preliminary data.</text>
</comment>
<organism evidence="2 3">
    <name type="scientific">Candidatus Muproteobacteria bacterium RIFCSPLOWO2_01_FULL_60_18</name>
    <dbReference type="NCBI Taxonomy" id="1817768"/>
    <lineage>
        <taxon>Bacteria</taxon>
        <taxon>Pseudomonadati</taxon>
        <taxon>Pseudomonadota</taxon>
        <taxon>Candidatus Muproteobacteria</taxon>
    </lineage>
</organism>